<evidence type="ECO:0000256" key="3">
    <source>
        <dbReference type="ARBA" id="ARBA00023244"/>
    </source>
</evidence>
<evidence type="ECO:0000256" key="2">
    <source>
        <dbReference type="ARBA" id="ARBA00022679"/>
    </source>
</evidence>
<dbReference type="AlphaFoldDB" id="A0RXB2"/>
<comment type="cofactor">
    <cofactor evidence="4">
        <name>dipyrromethane</name>
        <dbReference type="ChEBI" id="CHEBI:60342"/>
    </cofactor>
    <text evidence="4">Binds 1 dipyrromethane group covalently.</text>
</comment>
<reference evidence="8 9" key="1">
    <citation type="journal article" date="2006" name="Proc. Natl. Acad. Sci. U.S.A.">
        <title>Genomic analysis of the uncultivated marine crenarchaeote Cenarchaeum symbiosum.</title>
        <authorList>
            <person name="Hallam S.J."/>
            <person name="Konstantinidis K.T."/>
            <person name="Putnam N."/>
            <person name="Schleper C."/>
            <person name="Watanabe Y."/>
            <person name="Sugahara J."/>
            <person name="Preston C."/>
            <person name="de la Torre J."/>
            <person name="Richardson P.M."/>
            <person name="DeLong E.F."/>
        </authorList>
    </citation>
    <scope>NUCLEOTIDE SEQUENCE [LARGE SCALE GENOMIC DNA]</scope>
    <source>
        <strain evidence="9">A</strain>
    </source>
</reference>
<comment type="function">
    <text evidence="4">Tetrapolymerization of the monopyrrole PBG into the hydroxymethylbilane pre-uroporphyrinogen in several discrete steps.</text>
</comment>
<dbReference type="NCBIfam" id="TIGR00212">
    <property type="entry name" value="hemC"/>
    <property type="match status" value="1"/>
</dbReference>
<dbReference type="GO" id="GO:0004418">
    <property type="term" value="F:hydroxymethylbilane synthase activity"/>
    <property type="evidence" value="ECO:0007669"/>
    <property type="project" value="UniProtKB-UniRule"/>
</dbReference>
<keyword evidence="9" id="KW-1185">Reference proteome</keyword>
<evidence type="ECO:0000259" key="7">
    <source>
        <dbReference type="Pfam" id="PF03900"/>
    </source>
</evidence>
<comment type="similarity">
    <text evidence="1 4">Belongs to the HMBS family.</text>
</comment>
<dbReference type="PIRSF" id="PIRSF001438">
    <property type="entry name" value="4pyrrol_synth_OHMeBilane_synth"/>
    <property type="match status" value="1"/>
</dbReference>
<evidence type="ECO:0000259" key="6">
    <source>
        <dbReference type="Pfam" id="PF01379"/>
    </source>
</evidence>
<feature type="domain" description="Porphobilinogen deaminase N-terminal" evidence="6">
    <location>
        <begin position="5"/>
        <end position="206"/>
    </location>
</feature>
<keyword evidence="2 4" id="KW-0808">Transferase</keyword>
<dbReference type="InterPro" id="IPR022418">
    <property type="entry name" value="Porphobilinogen_deaminase_C"/>
</dbReference>
<dbReference type="Gene3D" id="3.40.190.10">
    <property type="entry name" value="Periplasmic binding protein-like II"/>
    <property type="match status" value="2"/>
</dbReference>
<accession>A0RXB2</accession>
<dbReference type="PRINTS" id="PR00151">
    <property type="entry name" value="PORPHBDMNASE"/>
</dbReference>
<dbReference type="Pfam" id="PF01379">
    <property type="entry name" value="Porphobil_deam"/>
    <property type="match status" value="1"/>
</dbReference>
<keyword evidence="3 4" id="KW-0627">Porphyrin biosynthesis</keyword>
<dbReference type="EC" id="2.5.1.61" evidence="4"/>
<gene>
    <name evidence="4" type="primary">hemC</name>
    <name evidence="8" type="ordered locus">CENSYa_1356</name>
</gene>
<protein>
    <recommendedName>
        <fullName evidence="4">Probable porphobilinogen deaminase</fullName>
        <shortName evidence="4">PBG</shortName>
        <ecNumber evidence="4">2.5.1.61</ecNumber>
    </recommendedName>
    <alternativeName>
        <fullName evidence="4">Hydroxymethylbilane synthase</fullName>
        <shortName evidence="4">HMBS</shortName>
    </alternativeName>
    <alternativeName>
        <fullName evidence="4">Pre-uroporphyrinogen synthase</fullName>
    </alternativeName>
</protein>
<dbReference type="Proteomes" id="UP000000758">
    <property type="component" value="Chromosome"/>
</dbReference>
<dbReference type="SUPFAM" id="SSF54782">
    <property type="entry name" value="Porphobilinogen deaminase (hydroxymethylbilane synthase), C-terminal domain"/>
    <property type="match status" value="1"/>
</dbReference>
<dbReference type="EnsemblBacteria" id="ABK77979">
    <property type="protein sequence ID" value="ABK77979"/>
    <property type="gene ID" value="CENSYa_1356"/>
</dbReference>
<dbReference type="HOGENOM" id="CLU_019704_1_0_2"/>
<comment type="miscellaneous">
    <text evidence="4">The porphobilinogen subunits are added to the dipyrromethane group.</text>
</comment>
<evidence type="ECO:0000256" key="1">
    <source>
        <dbReference type="ARBA" id="ARBA00005638"/>
    </source>
</evidence>
<dbReference type="PATRIC" id="fig|414004.10.peg.1240"/>
<dbReference type="SUPFAM" id="SSF53850">
    <property type="entry name" value="Periplasmic binding protein-like II"/>
    <property type="match status" value="1"/>
</dbReference>
<dbReference type="HAMAP" id="MF_00260">
    <property type="entry name" value="Porphobil_deam"/>
    <property type="match status" value="1"/>
</dbReference>
<comment type="catalytic activity">
    <reaction evidence="4">
        <text>4 porphobilinogen + H2O = hydroxymethylbilane + 4 NH4(+)</text>
        <dbReference type="Rhea" id="RHEA:13185"/>
        <dbReference type="ChEBI" id="CHEBI:15377"/>
        <dbReference type="ChEBI" id="CHEBI:28938"/>
        <dbReference type="ChEBI" id="CHEBI:57845"/>
        <dbReference type="ChEBI" id="CHEBI:58126"/>
        <dbReference type="EC" id="2.5.1.61"/>
    </reaction>
</comment>
<proteinExistence type="inferred from homology"/>
<dbReference type="GO" id="GO:0005737">
    <property type="term" value="C:cytoplasm"/>
    <property type="evidence" value="ECO:0007669"/>
    <property type="project" value="UniProtKB-UniRule"/>
</dbReference>
<feature type="domain" description="Porphobilinogen deaminase C-terminal" evidence="7">
    <location>
        <begin position="222"/>
        <end position="290"/>
    </location>
</feature>
<dbReference type="FunFam" id="3.40.190.10:FF:000005">
    <property type="entry name" value="Porphobilinogen deaminase"/>
    <property type="match status" value="1"/>
</dbReference>
<dbReference type="PANTHER" id="PTHR11557">
    <property type="entry name" value="PORPHOBILINOGEN DEAMINASE"/>
    <property type="match status" value="1"/>
</dbReference>
<dbReference type="UniPathway" id="UPA00251">
    <property type="reaction ID" value="UER00319"/>
</dbReference>
<dbReference type="STRING" id="414004.CENSYa_1356"/>
<organism evidence="8 9">
    <name type="scientific">Cenarchaeum symbiosum (strain A)</name>
    <dbReference type="NCBI Taxonomy" id="414004"/>
    <lineage>
        <taxon>Archaea</taxon>
        <taxon>Nitrososphaerota</taxon>
        <taxon>Candidatus Cenarchaeales</taxon>
        <taxon>Candidatus Cenarchaeaceae</taxon>
        <taxon>Candidatus Cenarchaeum</taxon>
    </lineage>
</organism>
<feature type="region of interest" description="Disordered" evidence="5">
    <location>
        <begin position="265"/>
        <end position="287"/>
    </location>
</feature>
<feature type="modified residue" description="S-(dipyrrolylmethanemethyl)cysteine" evidence="4">
    <location>
        <position position="237"/>
    </location>
</feature>
<dbReference type="CDD" id="cd13644">
    <property type="entry name" value="PBP2_HemC_archaea"/>
    <property type="match status" value="1"/>
</dbReference>
<evidence type="ECO:0000313" key="8">
    <source>
        <dbReference type="EMBL" id="ABK77979.1"/>
    </source>
</evidence>
<evidence type="ECO:0000256" key="4">
    <source>
        <dbReference type="HAMAP-Rule" id="MF_00260"/>
    </source>
</evidence>
<dbReference type="KEGG" id="csy:CENSYa_1356"/>
<dbReference type="EMBL" id="DP000238">
    <property type="protein sequence ID" value="ABK77979.1"/>
    <property type="molecule type" value="Genomic_DNA"/>
</dbReference>
<dbReference type="Gene3D" id="3.30.160.40">
    <property type="entry name" value="Porphobilinogen deaminase, C-terminal domain"/>
    <property type="match status" value="1"/>
</dbReference>
<evidence type="ECO:0000313" key="9">
    <source>
        <dbReference type="Proteomes" id="UP000000758"/>
    </source>
</evidence>
<dbReference type="InterPro" id="IPR022417">
    <property type="entry name" value="Porphobilin_deaminase_N"/>
</dbReference>
<dbReference type="InterPro" id="IPR036803">
    <property type="entry name" value="Porphobilinogen_deaminase_C_sf"/>
</dbReference>
<evidence type="ECO:0000256" key="5">
    <source>
        <dbReference type="SAM" id="MobiDB-lite"/>
    </source>
</evidence>
<dbReference type="InterPro" id="IPR000860">
    <property type="entry name" value="HemC"/>
</dbReference>
<name>A0RXB2_CENSY</name>
<comment type="pathway">
    <text evidence="4">Porphyrin-containing compound metabolism; protoporphyrin-IX biosynthesis; coproporphyrinogen-III from 5-aminolevulinate: step 2/4.</text>
</comment>
<dbReference type="PANTHER" id="PTHR11557:SF0">
    <property type="entry name" value="PORPHOBILINOGEN DEAMINASE"/>
    <property type="match status" value="1"/>
</dbReference>
<dbReference type="Pfam" id="PF03900">
    <property type="entry name" value="Porphobil_deamC"/>
    <property type="match status" value="1"/>
</dbReference>
<dbReference type="GO" id="GO:0006782">
    <property type="term" value="P:protoporphyrinogen IX biosynthetic process"/>
    <property type="evidence" value="ECO:0007669"/>
    <property type="project" value="UniProtKB-UniRule"/>
</dbReference>
<sequence>MTVYTVGTRGSRLSLAQTGHVLDALKEANPEDEYKVRRIKTQGDTDDRPLFAIDQKGIFEKEIDRAVSEGGADFAVHSLKDVPTELAPGLVLACVPRRAAANDVLVSPGGSGLGSLPRGATVGTSSLRRAVQVGRSRSDLHVKPVRGNIETRIAKVGAGYDAVVLAEAGISRLGLDVKYAALPEESFAPSPGQGSLALVARSGDAGTISMLNRIEDAASRAEAEAERALSERIGSGCRFPVGALARSAGELLTIRAEAFSVDGSRSVSVQASGPRGSPRKVGESAGNEMLERGAGDLALNWREKVDEWNRS</sequence>